<protein>
    <submittedName>
        <fullName evidence="2">Protein N-acetyltransferase, RimJ/RimL family</fullName>
    </submittedName>
</protein>
<dbReference type="PANTHER" id="PTHR43328">
    <property type="entry name" value="ACETYLTRANSFERASE-RELATED"/>
    <property type="match status" value="1"/>
</dbReference>
<gene>
    <name evidence="2" type="ORF">SAMN04489719_1605</name>
</gene>
<dbReference type="AlphaFoldDB" id="A0A1H1PQ37"/>
<dbReference type="SUPFAM" id="SSF55729">
    <property type="entry name" value="Acyl-CoA N-acyltransferases (Nat)"/>
    <property type="match status" value="1"/>
</dbReference>
<evidence type="ECO:0000313" key="3">
    <source>
        <dbReference type="Proteomes" id="UP000199649"/>
    </source>
</evidence>
<sequence>MRISLRPLADDDLDTLFAWERDASAVELAAFTREDPSDRAAFDAHYRRVRANPENTMLAIEADGRFVGTIASFTIEGDREVSYWVDPAEWGRGIASAALQAFLEVERTRPLHARVAAHNGGSATVLRRCGFVRHGEETSFAPGLGRDVVEHLYRLD</sequence>
<organism evidence="2 3">
    <name type="scientific">Agrococcus carbonis</name>
    <dbReference type="NCBI Taxonomy" id="684552"/>
    <lineage>
        <taxon>Bacteria</taxon>
        <taxon>Bacillati</taxon>
        <taxon>Actinomycetota</taxon>
        <taxon>Actinomycetes</taxon>
        <taxon>Micrococcales</taxon>
        <taxon>Microbacteriaceae</taxon>
        <taxon>Agrococcus</taxon>
    </lineage>
</organism>
<dbReference type="Pfam" id="PF13302">
    <property type="entry name" value="Acetyltransf_3"/>
    <property type="match status" value="1"/>
</dbReference>
<evidence type="ECO:0000313" key="2">
    <source>
        <dbReference type="EMBL" id="SDS12849.1"/>
    </source>
</evidence>
<proteinExistence type="predicted"/>
<dbReference type="InterPro" id="IPR000182">
    <property type="entry name" value="GNAT_dom"/>
</dbReference>
<dbReference type="Proteomes" id="UP000199649">
    <property type="component" value="Chromosome I"/>
</dbReference>
<dbReference type="RefSeq" id="WP_092666524.1">
    <property type="nucleotide sequence ID" value="NZ_LT629734.1"/>
</dbReference>
<dbReference type="GO" id="GO:0016747">
    <property type="term" value="F:acyltransferase activity, transferring groups other than amino-acyl groups"/>
    <property type="evidence" value="ECO:0007669"/>
    <property type="project" value="InterPro"/>
</dbReference>
<dbReference type="InterPro" id="IPR016181">
    <property type="entry name" value="Acyl_CoA_acyltransferase"/>
</dbReference>
<dbReference type="OrthoDB" id="9801656at2"/>
<dbReference type="STRING" id="684552.SAMN04489719_1605"/>
<dbReference type="PANTHER" id="PTHR43328:SF1">
    <property type="entry name" value="N-ACETYLTRANSFERASE DOMAIN-CONTAINING PROTEIN"/>
    <property type="match status" value="1"/>
</dbReference>
<evidence type="ECO:0000259" key="1">
    <source>
        <dbReference type="PROSITE" id="PS51186"/>
    </source>
</evidence>
<reference evidence="3" key="1">
    <citation type="submission" date="2016-10" db="EMBL/GenBank/DDBJ databases">
        <authorList>
            <person name="Varghese N."/>
            <person name="Submissions S."/>
        </authorList>
    </citation>
    <scope>NUCLEOTIDE SEQUENCE [LARGE SCALE GENOMIC DNA]</scope>
    <source>
        <strain evidence="3">DSM 22965</strain>
    </source>
</reference>
<dbReference type="PROSITE" id="PS51186">
    <property type="entry name" value="GNAT"/>
    <property type="match status" value="1"/>
</dbReference>
<keyword evidence="2" id="KW-0808">Transferase</keyword>
<feature type="domain" description="N-acetyltransferase" evidence="1">
    <location>
        <begin position="3"/>
        <end position="156"/>
    </location>
</feature>
<dbReference type="Gene3D" id="3.40.630.30">
    <property type="match status" value="1"/>
</dbReference>
<accession>A0A1H1PQ37</accession>
<keyword evidence="3" id="KW-1185">Reference proteome</keyword>
<dbReference type="EMBL" id="LT629734">
    <property type="protein sequence ID" value="SDS12849.1"/>
    <property type="molecule type" value="Genomic_DNA"/>
</dbReference>
<dbReference type="CDD" id="cd04301">
    <property type="entry name" value="NAT_SF"/>
    <property type="match status" value="1"/>
</dbReference>
<name>A0A1H1PQ37_9MICO</name>